<name>A0A9X3B810_9BACT</name>
<dbReference type="GO" id="GO:0009252">
    <property type="term" value="P:peptidoglycan biosynthetic process"/>
    <property type="evidence" value="ECO:0007669"/>
    <property type="project" value="UniProtKB-UniRule"/>
</dbReference>
<evidence type="ECO:0000313" key="9">
    <source>
        <dbReference type="Proteomes" id="UP001155483"/>
    </source>
</evidence>
<evidence type="ECO:0000256" key="3">
    <source>
        <dbReference type="ARBA" id="ARBA00022989"/>
    </source>
</evidence>
<evidence type="ECO:0000256" key="6">
    <source>
        <dbReference type="ARBA" id="ARBA00023316"/>
    </source>
</evidence>
<dbReference type="PANTHER" id="PTHR30518">
    <property type="entry name" value="ENDOLYTIC MUREIN TRANSGLYCOSYLASE"/>
    <property type="match status" value="1"/>
</dbReference>
<dbReference type="PANTHER" id="PTHR30518:SF2">
    <property type="entry name" value="ENDOLYTIC MUREIN TRANSGLYCOSYLASE"/>
    <property type="match status" value="1"/>
</dbReference>
<keyword evidence="4 7" id="KW-0472">Membrane</keyword>
<dbReference type="Pfam" id="PF02618">
    <property type="entry name" value="YceG"/>
    <property type="match status" value="1"/>
</dbReference>
<gene>
    <name evidence="7 8" type="primary">mltG</name>
    <name evidence="8" type="ORF">OCK74_08215</name>
</gene>
<comment type="similarity">
    <text evidence="7">Belongs to the transglycosylase MltG family.</text>
</comment>
<protein>
    <recommendedName>
        <fullName evidence="7">Endolytic murein transglycosylase</fullName>
        <ecNumber evidence="7">4.2.2.29</ecNumber>
    </recommendedName>
    <alternativeName>
        <fullName evidence="7">Peptidoglycan lytic transglycosylase</fullName>
    </alternativeName>
    <alternativeName>
        <fullName evidence="7">Peptidoglycan polymerization terminase</fullName>
    </alternativeName>
</protein>
<dbReference type="RefSeq" id="WP_279296537.1">
    <property type="nucleotide sequence ID" value="NZ_JAOTIF010000004.1"/>
</dbReference>
<dbReference type="NCBIfam" id="TIGR00247">
    <property type="entry name" value="endolytic transglycosylase MltG"/>
    <property type="match status" value="1"/>
</dbReference>
<keyword evidence="1 7" id="KW-1003">Cell membrane</keyword>
<accession>A0A9X3B810</accession>
<keyword evidence="5 7" id="KW-0456">Lyase</keyword>
<evidence type="ECO:0000256" key="5">
    <source>
        <dbReference type="ARBA" id="ARBA00023239"/>
    </source>
</evidence>
<dbReference type="InterPro" id="IPR003770">
    <property type="entry name" value="MLTG-like"/>
</dbReference>
<comment type="caution">
    <text evidence="8">The sequence shown here is derived from an EMBL/GenBank/DDBJ whole genome shotgun (WGS) entry which is preliminary data.</text>
</comment>
<comment type="function">
    <text evidence="7">Functions as a peptidoglycan terminase that cleaves nascent peptidoglycan strands endolytically to terminate their elongation.</text>
</comment>
<dbReference type="Gene3D" id="3.30.160.60">
    <property type="entry name" value="Classic Zinc Finger"/>
    <property type="match status" value="1"/>
</dbReference>
<evidence type="ECO:0000256" key="4">
    <source>
        <dbReference type="ARBA" id="ARBA00023136"/>
    </source>
</evidence>
<reference evidence="8" key="2">
    <citation type="submission" date="2023-04" db="EMBL/GenBank/DDBJ databases">
        <title>Paracnuella aquatica gen. nov., sp. nov., a member of the family Chitinophagaceae isolated from a hot spring.</title>
        <authorList>
            <person name="Wang C."/>
        </authorList>
    </citation>
    <scope>NUCLEOTIDE SEQUENCE</scope>
    <source>
        <strain evidence="8">LB-8</strain>
    </source>
</reference>
<keyword evidence="6 7" id="KW-0961">Cell wall biogenesis/degradation</keyword>
<dbReference type="HAMAP" id="MF_02065">
    <property type="entry name" value="MltG"/>
    <property type="match status" value="1"/>
</dbReference>
<dbReference type="Proteomes" id="UP001155483">
    <property type="component" value="Unassembled WGS sequence"/>
</dbReference>
<evidence type="ECO:0000256" key="1">
    <source>
        <dbReference type="ARBA" id="ARBA00022475"/>
    </source>
</evidence>
<sequence length="343" mass="38976">MKKVVLFLVVLLLLGAAVIAWVFFGPATAFDKSKETLYISSAAPIKKAVMDSLAKNEIIRYDFAFEWLANRMDYWKNIKPGKYDIKKGSSLLNILRMLRNGRQTPVNLVITKLRTKEDLARLVGKKFETDSVQMLNFLNNNDSLKHYDINPELAMTMVLPDTYTYFWNTGPGKIYKKLAEESEKFWTSERKEKAAALGLTPVQAHILASVVEEETNASTEKGNIASVYINRINTGMPLQADPTIKFALKDFGLKRIYEKHLAVISPYNTYRNTGLPPGPICTPTKATIDAVLNAPKTNYLYFVASRDFNGTHVFSATYEEHLKKAKEYQEALNQLEQERRTKL</sequence>
<organism evidence="8 9">
    <name type="scientific">Paraflavisolibacter caeni</name>
    <dbReference type="NCBI Taxonomy" id="2982496"/>
    <lineage>
        <taxon>Bacteria</taxon>
        <taxon>Pseudomonadati</taxon>
        <taxon>Bacteroidota</taxon>
        <taxon>Chitinophagia</taxon>
        <taxon>Chitinophagales</taxon>
        <taxon>Chitinophagaceae</taxon>
        <taxon>Paraflavisolibacter</taxon>
    </lineage>
</organism>
<dbReference type="AlphaFoldDB" id="A0A9X3B810"/>
<dbReference type="Gene3D" id="3.30.1490.480">
    <property type="entry name" value="Endolytic murein transglycosylase"/>
    <property type="match status" value="1"/>
</dbReference>
<dbReference type="GO" id="GO:0008932">
    <property type="term" value="F:lytic endotransglycosylase activity"/>
    <property type="evidence" value="ECO:0007669"/>
    <property type="project" value="UniProtKB-UniRule"/>
</dbReference>
<evidence type="ECO:0000256" key="7">
    <source>
        <dbReference type="HAMAP-Rule" id="MF_02065"/>
    </source>
</evidence>
<proteinExistence type="inferred from homology"/>
<keyword evidence="2 7" id="KW-0812">Transmembrane</keyword>
<dbReference type="EC" id="4.2.2.29" evidence="7"/>
<dbReference type="GO" id="GO:0071555">
    <property type="term" value="P:cell wall organization"/>
    <property type="evidence" value="ECO:0007669"/>
    <property type="project" value="UniProtKB-KW"/>
</dbReference>
<keyword evidence="9" id="KW-1185">Reference proteome</keyword>
<keyword evidence="3 7" id="KW-1133">Transmembrane helix</keyword>
<dbReference type="CDD" id="cd08010">
    <property type="entry name" value="MltG_like"/>
    <property type="match status" value="1"/>
</dbReference>
<dbReference type="EMBL" id="JAOTIF010000004">
    <property type="protein sequence ID" value="MCU7549096.1"/>
    <property type="molecule type" value="Genomic_DNA"/>
</dbReference>
<evidence type="ECO:0000313" key="8">
    <source>
        <dbReference type="EMBL" id="MCU7549096.1"/>
    </source>
</evidence>
<feature type="site" description="Important for catalytic activity" evidence="7">
    <location>
        <position position="214"/>
    </location>
</feature>
<reference evidence="8" key="1">
    <citation type="submission" date="2022-09" db="EMBL/GenBank/DDBJ databases">
        <authorList>
            <person name="Yuan C."/>
            <person name="Ke Z."/>
        </authorList>
    </citation>
    <scope>NUCLEOTIDE SEQUENCE</scope>
    <source>
        <strain evidence="8">LB-8</strain>
    </source>
</reference>
<comment type="catalytic activity">
    <reaction evidence="7">
        <text>a peptidoglycan chain = a peptidoglycan chain with N-acetyl-1,6-anhydromuramyl-[peptide] at the reducing end + a peptidoglycan chain with N-acetylglucosamine at the non-reducing end.</text>
        <dbReference type="EC" id="4.2.2.29"/>
    </reaction>
</comment>
<evidence type="ECO:0000256" key="2">
    <source>
        <dbReference type="ARBA" id="ARBA00022692"/>
    </source>
</evidence>
<dbReference type="GO" id="GO:0005886">
    <property type="term" value="C:plasma membrane"/>
    <property type="evidence" value="ECO:0007669"/>
    <property type="project" value="UniProtKB-UniRule"/>
</dbReference>